<keyword evidence="1" id="KW-0805">Transcription regulation</keyword>
<dbReference type="Proteomes" id="UP000582643">
    <property type="component" value="Unassembled WGS sequence"/>
</dbReference>
<feature type="DNA-binding region" description="H-T-H motif" evidence="4">
    <location>
        <begin position="49"/>
        <end position="68"/>
    </location>
</feature>
<feature type="compositionally biased region" description="Basic and acidic residues" evidence="5">
    <location>
        <begin position="7"/>
        <end position="20"/>
    </location>
</feature>
<feature type="region of interest" description="Disordered" evidence="5">
    <location>
        <begin position="1"/>
        <end position="23"/>
    </location>
</feature>
<dbReference type="PROSITE" id="PS50977">
    <property type="entry name" value="HTH_TETR_2"/>
    <property type="match status" value="1"/>
</dbReference>
<evidence type="ECO:0000313" key="7">
    <source>
        <dbReference type="EMBL" id="MBB4981658.1"/>
    </source>
</evidence>
<dbReference type="EMBL" id="JACHJY010000003">
    <property type="protein sequence ID" value="MBB4981658.1"/>
    <property type="molecule type" value="Genomic_DNA"/>
</dbReference>
<protein>
    <submittedName>
        <fullName evidence="7">AcrR family transcriptional regulator</fullName>
    </submittedName>
</protein>
<evidence type="ECO:0000256" key="2">
    <source>
        <dbReference type="ARBA" id="ARBA00023125"/>
    </source>
</evidence>
<dbReference type="AlphaFoldDB" id="A0A7W7TYP4"/>
<proteinExistence type="predicted"/>
<dbReference type="PANTHER" id="PTHR30055:SF151">
    <property type="entry name" value="TRANSCRIPTIONAL REGULATORY PROTEIN"/>
    <property type="match status" value="1"/>
</dbReference>
<dbReference type="SUPFAM" id="SSF46689">
    <property type="entry name" value="Homeodomain-like"/>
    <property type="match status" value="1"/>
</dbReference>
<evidence type="ECO:0000313" key="8">
    <source>
        <dbReference type="Proteomes" id="UP000582643"/>
    </source>
</evidence>
<dbReference type="RefSeq" id="WP_184930864.1">
    <property type="nucleotide sequence ID" value="NZ_JACHJY010000003.1"/>
</dbReference>
<dbReference type="PANTHER" id="PTHR30055">
    <property type="entry name" value="HTH-TYPE TRANSCRIPTIONAL REGULATOR RUTR"/>
    <property type="match status" value="1"/>
</dbReference>
<feature type="region of interest" description="Disordered" evidence="5">
    <location>
        <begin position="252"/>
        <end position="278"/>
    </location>
</feature>
<dbReference type="Gene3D" id="1.10.357.10">
    <property type="entry name" value="Tetracycline Repressor, domain 2"/>
    <property type="match status" value="1"/>
</dbReference>
<keyword evidence="2 4" id="KW-0238">DNA-binding</keyword>
<dbReference type="GO" id="GO:0003700">
    <property type="term" value="F:DNA-binding transcription factor activity"/>
    <property type="evidence" value="ECO:0007669"/>
    <property type="project" value="TreeGrafter"/>
</dbReference>
<sequence>MASSTQPDRRKVDIGHATERRRGRRRLSRERVLAAALDLVDHEGLSALSMRRVAAELDVEAMALYRYAPSKDALLDGLVEQLYTELYEDLAREEPAPLGQAADLPEWRAELLRGACALYRIALAHPHVVPLLATRLLAVPLARRPLAVLQAHERVLTLLDRAGLDEQGVVTAYRAVTGWVLGYIFSDLRAMVENPDEPDPAFRLGLHLMPARELPRLRETAPAMAEKGGYQELTDGLDALLDGILAAHAARAAKEGPARDGGPASASTSDDEARPDTV</sequence>
<keyword evidence="8" id="KW-1185">Reference proteome</keyword>
<evidence type="ECO:0000256" key="4">
    <source>
        <dbReference type="PROSITE-ProRule" id="PRU00335"/>
    </source>
</evidence>
<comment type="caution">
    <text evidence="7">The sequence shown here is derived from an EMBL/GenBank/DDBJ whole genome shotgun (WGS) entry which is preliminary data.</text>
</comment>
<dbReference type="Pfam" id="PF00440">
    <property type="entry name" value="TetR_N"/>
    <property type="match status" value="1"/>
</dbReference>
<dbReference type="SUPFAM" id="SSF48498">
    <property type="entry name" value="Tetracyclin repressor-like, C-terminal domain"/>
    <property type="match status" value="1"/>
</dbReference>
<dbReference type="InterPro" id="IPR009057">
    <property type="entry name" value="Homeodomain-like_sf"/>
</dbReference>
<dbReference type="InterPro" id="IPR004111">
    <property type="entry name" value="Repressor_TetR_C"/>
</dbReference>
<organism evidence="7 8">
    <name type="scientific">Streptomyces nymphaeiformis</name>
    <dbReference type="NCBI Taxonomy" id="2663842"/>
    <lineage>
        <taxon>Bacteria</taxon>
        <taxon>Bacillati</taxon>
        <taxon>Actinomycetota</taxon>
        <taxon>Actinomycetes</taxon>
        <taxon>Kitasatosporales</taxon>
        <taxon>Streptomycetaceae</taxon>
        <taxon>Streptomyces</taxon>
    </lineage>
</organism>
<dbReference type="InterPro" id="IPR036271">
    <property type="entry name" value="Tet_transcr_reg_TetR-rel_C_sf"/>
</dbReference>
<name>A0A7W7TYP4_9ACTN</name>
<dbReference type="GO" id="GO:0045892">
    <property type="term" value="P:negative regulation of DNA-templated transcription"/>
    <property type="evidence" value="ECO:0007669"/>
    <property type="project" value="InterPro"/>
</dbReference>
<gene>
    <name evidence="7" type="ORF">GGE06_002568</name>
</gene>
<evidence type="ECO:0000256" key="3">
    <source>
        <dbReference type="ARBA" id="ARBA00023163"/>
    </source>
</evidence>
<accession>A0A7W7TYP4</accession>
<keyword evidence="3" id="KW-0804">Transcription</keyword>
<dbReference type="Gene3D" id="1.10.10.60">
    <property type="entry name" value="Homeodomain-like"/>
    <property type="match status" value="1"/>
</dbReference>
<reference evidence="7 8" key="1">
    <citation type="submission" date="2020-08" db="EMBL/GenBank/DDBJ databases">
        <title>Genomic Encyclopedia of Type Strains, Phase III (KMG-III): the genomes of soil and plant-associated and newly described type strains.</title>
        <authorList>
            <person name="Whitman W."/>
        </authorList>
    </citation>
    <scope>NUCLEOTIDE SEQUENCE [LARGE SCALE GENOMIC DNA]</scope>
    <source>
        <strain evidence="7 8">SFB5A</strain>
    </source>
</reference>
<evidence type="ECO:0000256" key="5">
    <source>
        <dbReference type="SAM" id="MobiDB-lite"/>
    </source>
</evidence>
<dbReference type="GO" id="GO:0000976">
    <property type="term" value="F:transcription cis-regulatory region binding"/>
    <property type="evidence" value="ECO:0007669"/>
    <property type="project" value="TreeGrafter"/>
</dbReference>
<evidence type="ECO:0000259" key="6">
    <source>
        <dbReference type="PROSITE" id="PS50977"/>
    </source>
</evidence>
<dbReference type="InterPro" id="IPR050109">
    <property type="entry name" value="HTH-type_TetR-like_transc_reg"/>
</dbReference>
<dbReference type="Pfam" id="PF02909">
    <property type="entry name" value="TetR_C_1"/>
    <property type="match status" value="1"/>
</dbReference>
<feature type="domain" description="HTH tetR-type" evidence="6">
    <location>
        <begin position="26"/>
        <end position="86"/>
    </location>
</feature>
<dbReference type="InterPro" id="IPR001647">
    <property type="entry name" value="HTH_TetR"/>
</dbReference>
<evidence type="ECO:0000256" key="1">
    <source>
        <dbReference type="ARBA" id="ARBA00023015"/>
    </source>
</evidence>